<dbReference type="PANTHER" id="PTHR30383">
    <property type="entry name" value="THIOESTERASE 1/PROTEASE 1/LYSOPHOSPHOLIPASE L1"/>
    <property type="match status" value="1"/>
</dbReference>
<feature type="domain" description="SGNH hydrolase-type esterase" evidence="1">
    <location>
        <begin position="16"/>
        <end position="176"/>
    </location>
</feature>
<dbReference type="InterPro" id="IPR008265">
    <property type="entry name" value="Lipase_GDSL_AS"/>
</dbReference>
<proteinExistence type="predicted"/>
<protein>
    <submittedName>
        <fullName evidence="2">Arylesterase</fullName>
    </submittedName>
</protein>
<dbReference type="Gene3D" id="3.40.50.1110">
    <property type="entry name" value="SGNH hydrolase"/>
    <property type="match status" value="1"/>
</dbReference>
<dbReference type="PANTHER" id="PTHR30383:SF24">
    <property type="entry name" value="THIOESTERASE 1_PROTEASE 1_LYSOPHOSPHOLIPASE L1"/>
    <property type="match status" value="1"/>
</dbReference>
<dbReference type="CDD" id="cd01822">
    <property type="entry name" value="Lysophospholipase_L1_like"/>
    <property type="match status" value="1"/>
</dbReference>
<dbReference type="Pfam" id="PF13472">
    <property type="entry name" value="Lipase_GDSL_2"/>
    <property type="match status" value="1"/>
</dbReference>
<dbReference type="InterPro" id="IPR036514">
    <property type="entry name" value="SGNH_hydro_sf"/>
</dbReference>
<gene>
    <name evidence="2" type="ORF">ABS361_20520</name>
</gene>
<dbReference type="InterPro" id="IPR013830">
    <property type="entry name" value="SGNH_hydro"/>
</dbReference>
<evidence type="ECO:0000259" key="1">
    <source>
        <dbReference type="Pfam" id="PF13472"/>
    </source>
</evidence>
<organism evidence="2">
    <name type="scientific">Methyloraptor flagellatus</name>
    <dbReference type="NCBI Taxonomy" id="3162530"/>
    <lineage>
        <taxon>Bacteria</taxon>
        <taxon>Pseudomonadati</taxon>
        <taxon>Pseudomonadota</taxon>
        <taxon>Alphaproteobacteria</taxon>
        <taxon>Hyphomicrobiales</taxon>
        <taxon>Ancalomicrobiaceae</taxon>
        <taxon>Methyloraptor</taxon>
    </lineage>
</organism>
<sequence length="198" mass="20672">MSRGARAAGRPVKLVAFGDSLTAGYGLPDPDGFTSRLEAALRAKGHAVEVVNAGVSGDTTDMGLARLDWSVPDDADAVIVELGANDALRGLPPAAARDNMDAIVGRLRAKKLPVLVAGMYAPRNLGEPYAKAFDPLFAAIAEKHGALLYPFFLDGVAGDRTLNQPDGIHPNAAGVKIIVERILPKVEELLGQVKAKAG</sequence>
<dbReference type="KEGG" id="mflg:ABS361_20520"/>
<dbReference type="GO" id="GO:0006629">
    <property type="term" value="P:lipid metabolic process"/>
    <property type="evidence" value="ECO:0007669"/>
    <property type="project" value="InterPro"/>
</dbReference>
<reference evidence="2" key="1">
    <citation type="submission" date="2024-06" db="EMBL/GenBank/DDBJ databases">
        <title>Methylostella associata gen. nov., sp. nov., a novel Ancalomicrobiaceae-affiliated facultatively methylotrophic bacteria that feed on methanotrophs of the genus Methylococcus.</title>
        <authorList>
            <person name="Saltykova V."/>
            <person name="Danilova O.V."/>
            <person name="Oshkin I.Y."/>
            <person name="Belova S.E."/>
            <person name="Pimenov N.V."/>
            <person name="Dedysh S.N."/>
        </authorList>
    </citation>
    <scope>NUCLEOTIDE SEQUENCE</scope>
    <source>
        <strain evidence="2">S20</strain>
    </source>
</reference>
<dbReference type="InterPro" id="IPR051532">
    <property type="entry name" value="Ester_Hydrolysis_Enzymes"/>
</dbReference>
<dbReference type="EMBL" id="CP158568">
    <property type="protein sequence ID" value="XBY46972.1"/>
    <property type="molecule type" value="Genomic_DNA"/>
</dbReference>
<dbReference type="GO" id="GO:0004622">
    <property type="term" value="F:phosphatidylcholine lysophospholipase activity"/>
    <property type="evidence" value="ECO:0007669"/>
    <property type="project" value="TreeGrafter"/>
</dbReference>
<accession>A0AAU7XG02</accession>
<dbReference type="SUPFAM" id="SSF52266">
    <property type="entry name" value="SGNH hydrolase"/>
    <property type="match status" value="1"/>
</dbReference>
<name>A0AAU7XG02_9HYPH</name>
<dbReference type="PROSITE" id="PS01098">
    <property type="entry name" value="LIPASE_GDSL_SER"/>
    <property type="match status" value="1"/>
</dbReference>
<evidence type="ECO:0000313" key="2">
    <source>
        <dbReference type="EMBL" id="XBY46972.1"/>
    </source>
</evidence>
<dbReference type="AlphaFoldDB" id="A0AAU7XG02"/>